<organism evidence="2 3">
    <name type="scientific">Jiella pacifica</name>
    <dbReference type="NCBI Taxonomy" id="2696469"/>
    <lineage>
        <taxon>Bacteria</taxon>
        <taxon>Pseudomonadati</taxon>
        <taxon>Pseudomonadota</taxon>
        <taxon>Alphaproteobacteria</taxon>
        <taxon>Hyphomicrobiales</taxon>
        <taxon>Aurantimonadaceae</taxon>
        <taxon>Jiella</taxon>
    </lineage>
</organism>
<reference evidence="2 3" key="1">
    <citation type="submission" date="2020-01" db="EMBL/GenBank/DDBJ databases">
        <title>Jiella pacifica sp. nov.</title>
        <authorList>
            <person name="Xue Z."/>
            <person name="Zhu S."/>
            <person name="Chen J."/>
            <person name="Yang J."/>
        </authorList>
    </citation>
    <scope>NUCLEOTIDE SEQUENCE [LARGE SCALE GENOMIC DNA]</scope>
    <source>
        <strain evidence="2 3">40Bstr34</strain>
    </source>
</reference>
<dbReference type="Proteomes" id="UP000469011">
    <property type="component" value="Unassembled WGS sequence"/>
</dbReference>
<dbReference type="RefSeq" id="WP_163463730.1">
    <property type="nucleotide sequence ID" value="NZ_JAAAMG010000010.1"/>
</dbReference>
<evidence type="ECO:0000313" key="2">
    <source>
        <dbReference type="EMBL" id="NDW05477.1"/>
    </source>
</evidence>
<dbReference type="InterPro" id="IPR041374">
    <property type="entry name" value="BaeRF_family12"/>
</dbReference>
<gene>
    <name evidence="2" type="ORF">GTK09_13695</name>
</gene>
<protein>
    <submittedName>
        <fullName evidence="2">Host cell attachment protein</fullName>
    </submittedName>
</protein>
<dbReference type="EMBL" id="JAAAMG010000010">
    <property type="protein sequence ID" value="NDW05477.1"/>
    <property type="molecule type" value="Genomic_DNA"/>
</dbReference>
<accession>A0A6N9T2A5</accession>
<proteinExistence type="predicted"/>
<dbReference type="Pfam" id="PF18856">
    <property type="entry name" value="baeRF_family12"/>
    <property type="match status" value="1"/>
</dbReference>
<comment type="caution">
    <text evidence="2">The sequence shown here is derived from an EMBL/GenBank/DDBJ whole genome shotgun (WGS) entry which is preliminary data.</text>
</comment>
<evidence type="ECO:0000313" key="3">
    <source>
        <dbReference type="Proteomes" id="UP000469011"/>
    </source>
</evidence>
<sequence length="134" mass="14215">MILPNGTLVAVADGAALKLFRNRGAEPHIDLVACDTPHIVSKNSGSGAHHRQGSANPDSDRSAEDDFAAAVADHLNHLALDGSLDRVFLIADPRTLGEIRRHIHPQLAGRIVGELPKDLTAHPIGDIANAIRHA</sequence>
<feature type="region of interest" description="Disordered" evidence="1">
    <location>
        <begin position="40"/>
        <end position="65"/>
    </location>
</feature>
<keyword evidence="3" id="KW-1185">Reference proteome</keyword>
<evidence type="ECO:0000256" key="1">
    <source>
        <dbReference type="SAM" id="MobiDB-lite"/>
    </source>
</evidence>
<name>A0A6N9T2A5_9HYPH</name>
<dbReference type="AlphaFoldDB" id="A0A6N9T2A5"/>